<dbReference type="RefSeq" id="WP_119629838.1">
    <property type="nucleotide sequence ID" value="NZ_AP017928.1"/>
</dbReference>
<accession>A0A250KTZ2</accession>
<evidence type="ECO:0000313" key="1">
    <source>
        <dbReference type="EMBL" id="BBA34421.1"/>
    </source>
</evidence>
<organism evidence="1 2">
    <name type="scientific">Methylocaldum marinum</name>
    <dbReference type="NCBI Taxonomy" id="1432792"/>
    <lineage>
        <taxon>Bacteria</taxon>
        <taxon>Pseudomonadati</taxon>
        <taxon>Pseudomonadota</taxon>
        <taxon>Gammaproteobacteria</taxon>
        <taxon>Methylococcales</taxon>
        <taxon>Methylococcaceae</taxon>
        <taxon>Methylocaldum</taxon>
    </lineage>
</organism>
<dbReference type="Proteomes" id="UP000266313">
    <property type="component" value="Chromosome"/>
</dbReference>
<dbReference type="EMBL" id="AP017928">
    <property type="protein sequence ID" value="BBA34421.1"/>
    <property type="molecule type" value="Genomic_DNA"/>
</dbReference>
<protein>
    <submittedName>
        <fullName evidence="1">Uncharacterized protein</fullName>
    </submittedName>
</protein>
<evidence type="ECO:0000313" key="2">
    <source>
        <dbReference type="Proteomes" id="UP000266313"/>
    </source>
</evidence>
<dbReference type="KEGG" id="mmai:sS8_2469"/>
<keyword evidence="2" id="KW-1185">Reference proteome</keyword>
<dbReference type="AlphaFoldDB" id="A0A250KTZ2"/>
<dbReference type="OrthoDB" id="6294070at2"/>
<reference evidence="1 2" key="1">
    <citation type="submission" date="2016-12" db="EMBL/GenBank/DDBJ databases">
        <title>Genome sequencing of Methylocaldum marinum.</title>
        <authorList>
            <person name="Takeuchi M."/>
            <person name="Kamagata Y."/>
            <person name="Hiraoka S."/>
            <person name="Oshima K."/>
            <person name="Hattori M."/>
            <person name="Iwasaki W."/>
        </authorList>
    </citation>
    <scope>NUCLEOTIDE SEQUENCE [LARGE SCALE GENOMIC DNA]</scope>
    <source>
        <strain evidence="1 2">S8</strain>
    </source>
</reference>
<gene>
    <name evidence="1" type="ORF">sS8_2469</name>
</gene>
<name>A0A250KTZ2_9GAMM</name>
<proteinExistence type="predicted"/>
<sequence>MELKQEFIQGVKKHLGSLDAVFDSELEQVIKKIYPDTVRFFLFEYDSPVFSEEFSVSIWPTDIKGHVVGDGHWFLEGKAVVVPPEIYEAEKYSEIEPWETASELLEEWLIAKWAGISKVQRTRPAYIGHHDSFFKRELLSGKQVNWDEILERVNG</sequence>